<sequence length="218" mass="24916">MFLRFQKLWRVKRQPRAALSVSALMVAGERVTRSCEESDNRAECTNGPLRSECRRVISLCREQHKSHQYLRQSSRTTGAMLRPNLIETASCAPERQVRATHRQESGGQSKWDSSEVLSVAELSQKQSPDRSLISLRARRPVSDRLWAGEVINRSHKGTWFVLHSHERREAYQPARQTRHVNTSSMIPKKHSVGSLKMQCIASLVAIFIAQLRAAYGRR</sequence>
<reference evidence="1" key="1">
    <citation type="journal article" date="2021" name="Nat. Commun.">
        <title>Genetic determinants of endophytism in the Arabidopsis root mycobiome.</title>
        <authorList>
            <person name="Mesny F."/>
            <person name="Miyauchi S."/>
            <person name="Thiergart T."/>
            <person name="Pickel B."/>
            <person name="Atanasova L."/>
            <person name="Karlsson M."/>
            <person name="Huettel B."/>
            <person name="Barry K.W."/>
            <person name="Haridas S."/>
            <person name="Chen C."/>
            <person name="Bauer D."/>
            <person name="Andreopoulos W."/>
            <person name="Pangilinan J."/>
            <person name="LaButti K."/>
            <person name="Riley R."/>
            <person name="Lipzen A."/>
            <person name="Clum A."/>
            <person name="Drula E."/>
            <person name="Henrissat B."/>
            <person name="Kohler A."/>
            <person name="Grigoriev I.V."/>
            <person name="Martin F.M."/>
            <person name="Hacquard S."/>
        </authorList>
    </citation>
    <scope>NUCLEOTIDE SEQUENCE</scope>
    <source>
        <strain evidence="1">MPI-SDFR-AT-0120</strain>
    </source>
</reference>
<gene>
    <name evidence="1" type="ORF">FB567DRAFT_7063</name>
</gene>
<dbReference type="AlphaFoldDB" id="A0A8K0RFX3"/>
<name>A0A8K0RFX3_9PLEO</name>
<accession>A0A8K0RFX3</accession>
<proteinExistence type="predicted"/>
<dbReference type="EMBL" id="JAGMVJ010000001">
    <property type="protein sequence ID" value="KAH7094588.1"/>
    <property type="molecule type" value="Genomic_DNA"/>
</dbReference>
<dbReference type="OrthoDB" id="10322965at2759"/>
<dbReference type="Proteomes" id="UP000813461">
    <property type="component" value="Unassembled WGS sequence"/>
</dbReference>
<organism evidence="1 2">
    <name type="scientific">Paraphoma chrysanthemicola</name>
    <dbReference type="NCBI Taxonomy" id="798071"/>
    <lineage>
        <taxon>Eukaryota</taxon>
        <taxon>Fungi</taxon>
        <taxon>Dikarya</taxon>
        <taxon>Ascomycota</taxon>
        <taxon>Pezizomycotina</taxon>
        <taxon>Dothideomycetes</taxon>
        <taxon>Pleosporomycetidae</taxon>
        <taxon>Pleosporales</taxon>
        <taxon>Pleosporineae</taxon>
        <taxon>Phaeosphaeriaceae</taxon>
        <taxon>Paraphoma</taxon>
    </lineage>
</organism>
<keyword evidence="2" id="KW-1185">Reference proteome</keyword>
<protein>
    <submittedName>
        <fullName evidence="1">Uncharacterized protein</fullName>
    </submittedName>
</protein>
<evidence type="ECO:0000313" key="1">
    <source>
        <dbReference type="EMBL" id="KAH7094588.1"/>
    </source>
</evidence>
<comment type="caution">
    <text evidence="1">The sequence shown here is derived from an EMBL/GenBank/DDBJ whole genome shotgun (WGS) entry which is preliminary data.</text>
</comment>
<evidence type="ECO:0000313" key="2">
    <source>
        <dbReference type="Proteomes" id="UP000813461"/>
    </source>
</evidence>